<name>A0A4D9DFT7_9SAUR</name>
<dbReference type="EMBL" id="QXTE01000721">
    <property type="protein sequence ID" value="TFJ96266.1"/>
    <property type="molecule type" value="Genomic_DNA"/>
</dbReference>
<dbReference type="Gene3D" id="3.10.130.10">
    <property type="entry name" value="Ribonuclease A-like domain"/>
    <property type="match status" value="1"/>
</dbReference>
<dbReference type="InterPro" id="IPR023412">
    <property type="entry name" value="RNaseA_domain"/>
</dbReference>
<reference evidence="7 8" key="1">
    <citation type="submission" date="2019-04" db="EMBL/GenBank/DDBJ databases">
        <title>Draft genome of the big-headed turtle Platysternon megacephalum.</title>
        <authorList>
            <person name="Gong S."/>
        </authorList>
    </citation>
    <scope>NUCLEOTIDE SEQUENCE [LARGE SCALE GENOMIC DNA]</scope>
    <source>
        <strain evidence="7">DO16091913</strain>
        <tissue evidence="7">Muscle</tissue>
    </source>
</reference>
<sequence length="160" mass="18159">MLSPFISPFSPLPVDPVTDTAMALRGHHPAFLLPLVLLAAGLALASGLPWIELNKIFNKDHVDYPRTTTPNPNAYCNTVMRARGKYWTPVNTFIHASIRSINSVCFRGGIQIQGSLRRSIKYYSITTCKYIGWIRSYIGTRRSQKIVIGCWNRLPVYYRE</sequence>
<dbReference type="SUPFAM" id="SSF54076">
    <property type="entry name" value="RNase A-like"/>
    <property type="match status" value="1"/>
</dbReference>
<dbReference type="SMART" id="SM00092">
    <property type="entry name" value="RNAse_Pc"/>
    <property type="match status" value="1"/>
</dbReference>
<dbReference type="InterPro" id="IPR036816">
    <property type="entry name" value="RNaseA-like_dom_sf"/>
</dbReference>
<keyword evidence="8" id="KW-1185">Reference proteome</keyword>
<evidence type="ECO:0000256" key="1">
    <source>
        <dbReference type="ARBA" id="ARBA00004613"/>
    </source>
</evidence>
<evidence type="ECO:0000259" key="6">
    <source>
        <dbReference type="SMART" id="SM00092"/>
    </source>
</evidence>
<dbReference type="Proteomes" id="UP000297703">
    <property type="component" value="Unassembled WGS sequence"/>
</dbReference>
<dbReference type="Pfam" id="PF00074">
    <property type="entry name" value="RnaseA"/>
    <property type="match status" value="1"/>
</dbReference>
<evidence type="ECO:0000256" key="4">
    <source>
        <dbReference type="ARBA" id="ARBA00023157"/>
    </source>
</evidence>
<organism evidence="7 8">
    <name type="scientific">Platysternon megacephalum</name>
    <name type="common">big-headed turtle</name>
    <dbReference type="NCBI Taxonomy" id="55544"/>
    <lineage>
        <taxon>Eukaryota</taxon>
        <taxon>Metazoa</taxon>
        <taxon>Chordata</taxon>
        <taxon>Craniata</taxon>
        <taxon>Vertebrata</taxon>
        <taxon>Euteleostomi</taxon>
        <taxon>Archelosauria</taxon>
        <taxon>Testudinata</taxon>
        <taxon>Testudines</taxon>
        <taxon>Cryptodira</taxon>
        <taxon>Durocryptodira</taxon>
        <taxon>Testudinoidea</taxon>
        <taxon>Platysternidae</taxon>
        <taxon>Platysternon</taxon>
    </lineage>
</organism>
<dbReference type="InterPro" id="IPR001427">
    <property type="entry name" value="RNaseA"/>
</dbReference>
<dbReference type="PANTHER" id="PTHR11437:SF10">
    <property type="entry name" value="ANGIOGENIN-RELATED"/>
    <property type="match status" value="1"/>
</dbReference>
<reference evidence="7 8" key="2">
    <citation type="submission" date="2019-04" db="EMBL/GenBank/DDBJ databases">
        <title>The genome sequence of big-headed turtle.</title>
        <authorList>
            <person name="Gong S."/>
        </authorList>
    </citation>
    <scope>NUCLEOTIDE SEQUENCE [LARGE SCALE GENOMIC DNA]</scope>
    <source>
        <strain evidence="7">DO16091913</strain>
        <tissue evidence="7">Muscle</tissue>
    </source>
</reference>
<proteinExistence type="inferred from homology"/>
<keyword evidence="3" id="KW-0964">Secreted</keyword>
<comment type="subcellular location">
    <subcellularLocation>
        <location evidence="1">Secreted</location>
    </subcellularLocation>
</comment>
<evidence type="ECO:0000256" key="5">
    <source>
        <dbReference type="SAM" id="Phobius"/>
    </source>
</evidence>
<comment type="similarity">
    <text evidence="2">Belongs to the pancreatic ribonuclease family.</text>
</comment>
<keyword evidence="5" id="KW-0472">Membrane</keyword>
<gene>
    <name evidence="7" type="ORF">DR999_PMT21953</name>
</gene>
<feature type="domain" description="Ribonuclease A-domain" evidence="6">
    <location>
        <begin position="55"/>
        <end position="158"/>
    </location>
</feature>
<protein>
    <submittedName>
        <fullName evidence="7">Molecular chaperone GroEL</fullName>
    </submittedName>
</protein>
<accession>A0A4D9DFT7</accession>
<dbReference type="GO" id="GO:0005576">
    <property type="term" value="C:extracellular region"/>
    <property type="evidence" value="ECO:0007669"/>
    <property type="project" value="UniProtKB-SubCell"/>
</dbReference>
<keyword evidence="5" id="KW-1133">Transmembrane helix</keyword>
<evidence type="ECO:0000313" key="7">
    <source>
        <dbReference type="EMBL" id="TFJ96266.1"/>
    </source>
</evidence>
<keyword evidence="5" id="KW-0812">Transmembrane</keyword>
<dbReference type="GO" id="GO:0003676">
    <property type="term" value="F:nucleic acid binding"/>
    <property type="evidence" value="ECO:0007669"/>
    <property type="project" value="InterPro"/>
</dbReference>
<keyword evidence="4" id="KW-1015">Disulfide bond</keyword>
<dbReference type="OrthoDB" id="8573660at2759"/>
<feature type="transmembrane region" description="Helical" evidence="5">
    <location>
        <begin position="31"/>
        <end position="51"/>
    </location>
</feature>
<dbReference type="PANTHER" id="PTHR11437">
    <property type="entry name" value="RIBONUCLEASE"/>
    <property type="match status" value="1"/>
</dbReference>
<dbReference type="AlphaFoldDB" id="A0A4D9DFT7"/>
<dbReference type="GO" id="GO:0004540">
    <property type="term" value="F:RNA nuclease activity"/>
    <property type="evidence" value="ECO:0007669"/>
    <property type="project" value="TreeGrafter"/>
</dbReference>
<dbReference type="GO" id="GO:0050830">
    <property type="term" value="P:defense response to Gram-positive bacterium"/>
    <property type="evidence" value="ECO:0007669"/>
    <property type="project" value="TreeGrafter"/>
</dbReference>
<evidence type="ECO:0000256" key="3">
    <source>
        <dbReference type="ARBA" id="ARBA00022525"/>
    </source>
</evidence>
<evidence type="ECO:0000256" key="2">
    <source>
        <dbReference type="ARBA" id="ARBA00005600"/>
    </source>
</evidence>
<comment type="caution">
    <text evidence="7">The sequence shown here is derived from an EMBL/GenBank/DDBJ whole genome shotgun (WGS) entry which is preliminary data.</text>
</comment>
<evidence type="ECO:0000313" key="8">
    <source>
        <dbReference type="Proteomes" id="UP000297703"/>
    </source>
</evidence>